<dbReference type="Gene3D" id="3.90.550.10">
    <property type="entry name" value="Spore Coat Polysaccharide Biosynthesis Protein SpsA, Chain A"/>
    <property type="match status" value="1"/>
</dbReference>
<dbReference type="RefSeq" id="WP_213000926.1">
    <property type="nucleotide sequence ID" value="NZ_BAAATW010000017.1"/>
</dbReference>
<evidence type="ECO:0000313" key="4">
    <source>
        <dbReference type="EMBL" id="GIM79151.1"/>
    </source>
</evidence>
<evidence type="ECO:0000256" key="1">
    <source>
        <dbReference type="ARBA" id="ARBA00006739"/>
    </source>
</evidence>
<comment type="caution">
    <text evidence="4">The sequence shown here is derived from an EMBL/GenBank/DDBJ whole genome shotgun (WGS) entry which is preliminary data.</text>
</comment>
<dbReference type="PANTHER" id="PTHR48090:SF7">
    <property type="entry name" value="RFBJ PROTEIN"/>
    <property type="match status" value="1"/>
</dbReference>
<dbReference type="PANTHER" id="PTHR48090">
    <property type="entry name" value="UNDECAPRENYL-PHOSPHATE 4-DEOXY-4-FORMAMIDO-L-ARABINOSE TRANSFERASE-RELATED"/>
    <property type="match status" value="1"/>
</dbReference>
<dbReference type="Pfam" id="PF00535">
    <property type="entry name" value="Glycos_transf_2"/>
    <property type="match status" value="1"/>
</dbReference>
<evidence type="ECO:0000313" key="5">
    <source>
        <dbReference type="Proteomes" id="UP000680865"/>
    </source>
</evidence>
<proteinExistence type="inferred from homology"/>
<evidence type="ECO:0000259" key="3">
    <source>
        <dbReference type="Pfam" id="PF00535"/>
    </source>
</evidence>
<organism evidence="4 5">
    <name type="scientific">Winogradskya consettensis</name>
    <dbReference type="NCBI Taxonomy" id="113560"/>
    <lineage>
        <taxon>Bacteria</taxon>
        <taxon>Bacillati</taxon>
        <taxon>Actinomycetota</taxon>
        <taxon>Actinomycetes</taxon>
        <taxon>Micromonosporales</taxon>
        <taxon>Micromonosporaceae</taxon>
        <taxon>Winogradskya</taxon>
    </lineage>
</organism>
<comment type="similarity">
    <text evidence="1">Belongs to the glycosyltransferase 2 family.</text>
</comment>
<accession>A0A919VW73</accession>
<sequence>MTGRHPTVSIVIPALNEALNLPHVMAKLPPADEVILVDGGSVDDTVAVAQRLLPSVRIVRQSRRGKGNALACGFAAATSDIIVMIDADGSTDPAEIPLFVERLIAGADFVKGSRFLAAGGSADITRSRSLGNRALNSLVNALFNTGYTDLCYGYNAFWARCLPVFDLDHTSPRPAGDGRLWGDGFEIETLLNLRVARARLRVEEVPSFEHERIHGDSNLNAVTDGTRVLRTIAREWLRQPRAGEPQAPAATPQQPPRAGVRDAAQRRRPWRRRKKQAEPFLPQQTRRKSLINDGQS</sequence>
<protein>
    <recommendedName>
        <fullName evidence="3">Glycosyltransferase 2-like domain-containing protein</fullName>
    </recommendedName>
</protein>
<dbReference type="EMBL" id="BOQP01000036">
    <property type="protein sequence ID" value="GIM79151.1"/>
    <property type="molecule type" value="Genomic_DNA"/>
</dbReference>
<evidence type="ECO:0000256" key="2">
    <source>
        <dbReference type="SAM" id="MobiDB-lite"/>
    </source>
</evidence>
<keyword evidence="5" id="KW-1185">Reference proteome</keyword>
<feature type="compositionally biased region" description="Basic residues" evidence="2">
    <location>
        <begin position="266"/>
        <end position="275"/>
    </location>
</feature>
<dbReference type="InterPro" id="IPR029044">
    <property type="entry name" value="Nucleotide-diphossugar_trans"/>
</dbReference>
<reference evidence="4" key="1">
    <citation type="submission" date="2021-03" db="EMBL/GenBank/DDBJ databases">
        <title>Whole genome shotgun sequence of Actinoplanes consettensis NBRC 14913.</title>
        <authorList>
            <person name="Komaki H."/>
            <person name="Tamura T."/>
        </authorList>
    </citation>
    <scope>NUCLEOTIDE SEQUENCE</scope>
    <source>
        <strain evidence="4">NBRC 14913</strain>
    </source>
</reference>
<dbReference type="AlphaFoldDB" id="A0A919VW73"/>
<dbReference type="Proteomes" id="UP000680865">
    <property type="component" value="Unassembled WGS sequence"/>
</dbReference>
<dbReference type="CDD" id="cd04179">
    <property type="entry name" value="DPM_DPG-synthase_like"/>
    <property type="match status" value="1"/>
</dbReference>
<name>A0A919VW73_9ACTN</name>
<dbReference type="SUPFAM" id="SSF53448">
    <property type="entry name" value="Nucleotide-diphospho-sugar transferases"/>
    <property type="match status" value="1"/>
</dbReference>
<feature type="domain" description="Glycosyltransferase 2-like" evidence="3">
    <location>
        <begin position="9"/>
        <end position="142"/>
    </location>
</feature>
<feature type="region of interest" description="Disordered" evidence="2">
    <location>
        <begin position="239"/>
        <end position="296"/>
    </location>
</feature>
<dbReference type="InterPro" id="IPR001173">
    <property type="entry name" value="Glyco_trans_2-like"/>
</dbReference>
<gene>
    <name evidence="4" type="ORF">Aco04nite_64080</name>
</gene>
<dbReference type="InterPro" id="IPR050256">
    <property type="entry name" value="Glycosyltransferase_2"/>
</dbReference>